<dbReference type="OrthoDB" id="174527at2"/>
<comment type="caution">
    <text evidence="1">The sequence shown here is derived from an EMBL/GenBank/DDBJ whole genome shotgun (WGS) entry which is preliminary data.</text>
</comment>
<dbReference type="SUPFAM" id="SSF52540">
    <property type="entry name" value="P-loop containing nucleoside triphosphate hydrolases"/>
    <property type="match status" value="1"/>
</dbReference>
<gene>
    <name evidence="1" type="ORF">FEM03_07300</name>
</gene>
<accession>A0A5R8KI81</accession>
<dbReference type="AlphaFoldDB" id="A0A5R8KI81"/>
<keyword evidence="2" id="KW-1185">Reference proteome</keyword>
<evidence type="ECO:0008006" key="3">
    <source>
        <dbReference type="Google" id="ProtNLM"/>
    </source>
</evidence>
<dbReference type="InterPro" id="IPR053155">
    <property type="entry name" value="F-pilin_assembly_TraC"/>
</dbReference>
<dbReference type="EMBL" id="VAUV01000005">
    <property type="protein sequence ID" value="TLD71329.1"/>
    <property type="molecule type" value="Genomic_DNA"/>
</dbReference>
<name>A0A5R8KI81_9BACT</name>
<evidence type="ECO:0000313" key="1">
    <source>
        <dbReference type="EMBL" id="TLD71329.1"/>
    </source>
</evidence>
<sequence length="915" mass="104488">MGLFNNISEAPPNGYFVRDLIVFGGLRAGCSVAKGFIFEPPDLANASITELNAFQSQLTLLLASLGENQRLQVQWFCDSDYQQELLHYHEETQRASNVWTRRVRNERFTRYWNAMMNRHLRRQRLVLWVSRQIDTSPGFALTRGSLTQHYEHLLDQLQQEFAHVHDMLNSVFTGQGARLIAMTNADHYRHYARFLNPSLADRFDYDPLSTFDPQRSIQENCWHSEGNGQADFGFWMDGHYHSILVINRWPRVTFPGIIHRLTHLRLLDYSITVNVEPLSVRAEIFREEKAHDRIAGDYASEKKVSLLTALQKKERKIAALMQGHTLPFHALFVIRVWDKSKAGLSAKTTAIKNAVNSMNGAQYVESCLPATTRKLFFQTWPGWLWGRYECRKLYAEHAYLADMLPFSATFTGHLNQAEALYDGNADNLVGIRTFLGTGGSKTPQHAVLLGMSGAGKSVTMCDLLSQTELYFDYTVLIEEGLSYGIYTKTVEPGADPIILQPDGTHTLNYLDTGSLPLTPLHLSTATALVSRMAGVPVDEDKQRLQQAQIAHFINQLYEDAYNEWSQNHGDQNSDIARHAFALQNYRRDRLPTGANTLDAFADFRDWSHAHADEAQAYLTSFDESDISRFLKDPKTSREVRNLAFAYFTPSDHPTHRMLQELMHLEAYGPQKESIHQISTLLQPWCRDGLYGPLFDGETNVSLTGRIVHFELGCIPESAPELKAAAGFLITHHTRQHLVTLPRSQRKRIIYEEVARFLDIPEGEKIVRESYAQMRKFNCWTVAIVQQYARFKESRIRSTVFGNSRQFILMRQNDRADLEDIAQDIELPDITRQRIMSYPLPDQQPGQKFAAFTYFHLDTPRPLCGTVHNIASPEMLYCSSTSGELFERRAQELKRHGNLIEGIALHANSNPPTDQP</sequence>
<evidence type="ECO:0000313" key="2">
    <source>
        <dbReference type="Proteomes" id="UP000306196"/>
    </source>
</evidence>
<dbReference type="Proteomes" id="UP000306196">
    <property type="component" value="Unassembled WGS sequence"/>
</dbReference>
<protein>
    <recommendedName>
        <fullName evidence="3">TraG P-loop domain-containing protein</fullName>
    </recommendedName>
</protein>
<dbReference type="PANTHER" id="PTHR38467">
    <property type="match status" value="1"/>
</dbReference>
<reference evidence="1 2" key="1">
    <citation type="submission" date="2019-05" db="EMBL/GenBank/DDBJ databases">
        <title>Verrucobacter flavum gen. nov., sp. nov. a new member of the family Verrucomicrobiaceae.</title>
        <authorList>
            <person name="Szuroczki S."/>
            <person name="Abbaszade G."/>
            <person name="Szabo A."/>
            <person name="Felfoldi T."/>
            <person name="Schumann P."/>
            <person name="Boka K."/>
            <person name="Keki Z."/>
            <person name="Toumi M."/>
            <person name="Toth E."/>
        </authorList>
    </citation>
    <scope>NUCLEOTIDE SEQUENCE [LARGE SCALE GENOMIC DNA]</scope>
    <source>
        <strain evidence="1 2">MG-N-17</strain>
    </source>
</reference>
<organism evidence="1 2">
    <name type="scientific">Phragmitibacter flavus</name>
    <dbReference type="NCBI Taxonomy" id="2576071"/>
    <lineage>
        <taxon>Bacteria</taxon>
        <taxon>Pseudomonadati</taxon>
        <taxon>Verrucomicrobiota</taxon>
        <taxon>Verrucomicrobiia</taxon>
        <taxon>Verrucomicrobiales</taxon>
        <taxon>Verrucomicrobiaceae</taxon>
        <taxon>Phragmitibacter</taxon>
    </lineage>
</organism>
<proteinExistence type="predicted"/>
<dbReference type="RefSeq" id="WP_138085542.1">
    <property type="nucleotide sequence ID" value="NZ_VAUV01000005.1"/>
</dbReference>
<dbReference type="Gene3D" id="3.40.50.300">
    <property type="entry name" value="P-loop containing nucleotide triphosphate hydrolases"/>
    <property type="match status" value="1"/>
</dbReference>
<dbReference type="InterPro" id="IPR027417">
    <property type="entry name" value="P-loop_NTPase"/>
</dbReference>
<dbReference type="PANTHER" id="PTHR38467:SF1">
    <property type="entry name" value="CONJUGATIVE TRANSFER: ASSEMBLY"/>
    <property type="match status" value="1"/>
</dbReference>